<name>A0A5C3NC28_9AGAM</name>
<comment type="cofactor">
    <cofactor evidence="1">
        <name>FMN</name>
        <dbReference type="ChEBI" id="CHEBI:58210"/>
    </cofactor>
</comment>
<dbReference type="STRING" id="5364.A0A5C3NC28"/>
<feature type="domain" description="NADH:flavin oxidoreductase/NADH oxidase N-terminal" evidence="4">
    <location>
        <begin position="30"/>
        <end position="381"/>
    </location>
</feature>
<evidence type="ECO:0000256" key="3">
    <source>
        <dbReference type="ARBA" id="ARBA00023002"/>
    </source>
</evidence>
<evidence type="ECO:0000313" key="6">
    <source>
        <dbReference type="Proteomes" id="UP000305948"/>
    </source>
</evidence>
<dbReference type="OrthoDB" id="276546at2759"/>
<dbReference type="FunFam" id="3.20.20.70:FF:000059">
    <property type="entry name" value="N-ethylmaleimide reductase, FMN-linked"/>
    <property type="match status" value="1"/>
</dbReference>
<dbReference type="GO" id="GO:0016628">
    <property type="term" value="F:oxidoreductase activity, acting on the CH-CH group of donors, NAD or NADP as acceptor"/>
    <property type="evidence" value="ECO:0007669"/>
    <property type="project" value="UniProtKB-ARBA"/>
</dbReference>
<evidence type="ECO:0000259" key="4">
    <source>
        <dbReference type="Pfam" id="PF00724"/>
    </source>
</evidence>
<dbReference type="AlphaFoldDB" id="A0A5C3NC28"/>
<dbReference type="GO" id="GO:0010181">
    <property type="term" value="F:FMN binding"/>
    <property type="evidence" value="ECO:0007669"/>
    <property type="project" value="InterPro"/>
</dbReference>
<dbReference type="PANTHER" id="PTHR22893:SF93">
    <property type="entry name" value="HYPOTHETICAL OXIDOREDUCTASE (EUROFUNG)"/>
    <property type="match status" value="1"/>
</dbReference>
<evidence type="ECO:0000313" key="5">
    <source>
        <dbReference type="EMBL" id="TFK51431.1"/>
    </source>
</evidence>
<comment type="similarity">
    <text evidence="2">Belongs to the NADH:flavin oxidoreductase/NADH oxidase family.</text>
</comment>
<dbReference type="InterPro" id="IPR013785">
    <property type="entry name" value="Aldolase_TIM"/>
</dbReference>
<dbReference type="CDD" id="cd02933">
    <property type="entry name" value="OYE_like_FMN"/>
    <property type="match status" value="1"/>
</dbReference>
<reference evidence="5 6" key="1">
    <citation type="journal article" date="2019" name="Nat. Ecol. Evol.">
        <title>Megaphylogeny resolves global patterns of mushroom evolution.</title>
        <authorList>
            <person name="Varga T."/>
            <person name="Krizsan K."/>
            <person name="Foldi C."/>
            <person name="Dima B."/>
            <person name="Sanchez-Garcia M."/>
            <person name="Sanchez-Ramirez S."/>
            <person name="Szollosi G.J."/>
            <person name="Szarkandi J.G."/>
            <person name="Papp V."/>
            <person name="Albert L."/>
            <person name="Andreopoulos W."/>
            <person name="Angelini C."/>
            <person name="Antonin V."/>
            <person name="Barry K.W."/>
            <person name="Bougher N.L."/>
            <person name="Buchanan P."/>
            <person name="Buyck B."/>
            <person name="Bense V."/>
            <person name="Catcheside P."/>
            <person name="Chovatia M."/>
            <person name="Cooper J."/>
            <person name="Damon W."/>
            <person name="Desjardin D."/>
            <person name="Finy P."/>
            <person name="Geml J."/>
            <person name="Haridas S."/>
            <person name="Hughes K."/>
            <person name="Justo A."/>
            <person name="Karasinski D."/>
            <person name="Kautmanova I."/>
            <person name="Kiss B."/>
            <person name="Kocsube S."/>
            <person name="Kotiranta H."/>
            <person name="LaButti K.M."/>
            <person name="Lechner B.E."/>
            <person name="Liimatainen K."/>
            <person name="Lipzen A."/>
            <person name="Lukacs Z."/>
            <person name="Mihaltcheva S."/>
            <person name="Morgado L.N."/>
            <person name="Niskanen T."/>
            <person name="Noordeloos M.E."/>
            <person name="Ohm R.A."/>
            <person name="Ortiz-Santana B."/>
            <person name="Ovrebo C."/>
            <person name="Racz N."/>
            <person name="Riley R."/>
            <person name="Savchenko A."/>
            <person name="Shiryaev A."/>
            <person name="Soop K."/>
            <person name="Spirin V."/>
            <person name="Szebenyi C."/>
            <person name="Tomsovsky M."/>
            <person name="Tulloss R.E."/>
            <person name="Uehling J."/>
            <person name="Grigoriev I.V."/>
            <person name="Vagvolgyi C."/>
            <person name="Papp T."/>
            <person name="Martin F.M."/>
            <person name="Miettinen O."/>
            <person name="Hibbett D.S."/>
            <person name="Nagy L.G."/>
        </authorList>
    </citation>
    <scope>NUCLEOTIDE SEQUENCE [LARGE SCALE GENOMIC DNA]</scope>
    <source>
        <strain evidence="5 6">OMC1185</strain>
    </source>
</reference>
<dbReference type="PANTHER" id="PTHR22893">
    <property type="entry name" value="NADH OXIDOREDUCTASE-RELATED"/>
    <property type="match status" value="1"/>
</dbReference>
<protein>
    <submittedName>
        <fullName evidence="5">FMN-linked oxidoreductase</fullName>
    </submittedName>
</protein>
<keyword evidence="6" id="KW-1185">Reference proteome</keyword>
<organism evidence="5 6">
    <name type="scientific">Heliocybe sulcata</name>
    <dbReference type="NCBI Taxonomy" id="5364"/>
    <lineage>
        <taxon>Eukaryota</taxon>
        <taxon>Fungi</taxon>
        <taxon>Dikarya</taxon>
        <taxon>Basidiomycota</taxon>
        <taxon>Agaricomycotina</taxon>
        <taxon>Agaricomycetes</taxon>
        <taxon>Gloeophyllales</taxon>
        <taxon>Gloeophyllaceae</taxon>
        <taxon>Heliocybe</taxon>
    </lineage>
</organism>
<dbReference type="InterPro" id="IPR001155">
    <property type="entry name" value="OxRdtase_FMN_N"/>
</dbReference>
<dbReference type="GO" id="GO:0005829">
    <property type="term" value="C:cytosol"/>
    <property type="evidence" value="ECO:0007669"/>
    <property type="project" value="UniProtKB-ARBA"/>
</dbReference>
<dbReference type="SUPFAM" id="SSF51395">
    <property type="entry name" value="FMN-linked oxidoreductases"/>
    <property type="match status" value="1"/>
</dbReference>
<accession>A0A5C3NC28</accession>
<dbReference type="Pfam" id="PF00724">
    <property type="entry name" value="Oxidored_FMN"/>
    <property type="match status" value="1"/>
</dbReference>
<dbReference type="Proteomes" id="UP000305948">
    <property type="component" value="Unassembled WGS sequence"/>
</dbReference>
<evidence type="ECO:0000256" key="2">
    <source>
        <dbReference type="ARBA" id="ARBA00005979"/>
    </source>
</evidence>
<dbReference type="Gene3D" id="3.20.20.70">
    <property type="entry name" value="Aldolase class I"/>
    <property type="match status" value="1"/>
</dbReference>
<proteinExistence type="inferred from homology"/>
<evidence type="ECO:0000256" key="1">
    <source>
        <dbReference type="ARBA" id="ARBA00001917"/>
    </source>
</evidence>
<dbReference type="EMBL" id="ML213511">
    <property type="protein sequence ID" value="TFK51431.1"/>
    <property type="molecule type" value="Genomic_DNA"/>
</dbReference>
<sequence length="422" mass="47506">MRTSSHHAAVYFCFPSDTSSMDSDASTPALFAPLHLGSIVLSHRVVLAPLTRNRAEPSETYDNTWFPTGLNVLYYSERATQGGLLISEATPVSRRASGLPGVPGIYTPEQCEGWAKVTCAVHKKRAFIFCQLWHQGRVTHSRLTSLEPWSASAVPIEESLHNSKGLDPVPYDVPHPMSVSEIQETHQEYVNAARNAISSGFDGVEVHAGNGYLPDQFHHSNINVRTDAYGGTPEKRCRFTIELVKKLCAEVGKARVGVRLSPFGLFNETRGEDRQEQWTYLCRELSKLGIAYIHLIEPRFDEWRSESQKLDFLQHYKAIGEEVSLRPYRKVMLPPTKCIVAGGYHPGNCWEGVERGDHDAVAFGRFFISNPDLVDRLRTGKRLYRYERSLFYGPFGKKEIGYTVHLNREFAGESDIGRAQMV</sequence>
<dbReference type="InterPro" id="IPR045247">
    <property type="entry name" value="Oye-like"/>
</dbReference>
<gene>
    <name evidence="5" type="ORF">OE88DRAFT_1680239</name>
</gene>
<keyword evidence="3" id="KW-0560">Oxidoreductase</keyword>